<dbReference type="EMBL" id="KN833767">
    <property type="protein sequence ID" value="KIK20299.1"/>
    <property type="molecule type" value="Genomic_DNA"/>
</dbReference>
<evidence type="ECO:0000313" key="2">
    <source>
        <dbReference type="EMBL" id="KIK20299.1"/>
    </source>
</evidence>
<evidence type="ECO:0000256" key="1">
    <source>
        <dbReference type="SAM" id="MobiDB-lite"/>
    </source>
</evidence>
<proteinExistence type="predicted"/>
<organism evidence="2 3">
    <name type="scientific">Pisolithus microcarpus 441</name>
    <dbReference type="NCBI Taxonomy" id="765257"/>
    <lineage>
        <taxon>Eukaryota</taxon>
        <taxon>Fungi</taxon>
        <taxon>Dikarya</taxon>
        <taxon>Basidiomycota</taxon>
        <taxon>Agaricomycotina</taxon>
        <taxon>Agaricomycetes</taxon>
        <taxon>Agaricomycetidae</taxon>
        <taxon>Boletales</taxon>
        <taxon>Sclerodermatineae</taxon>
        <taxon>Pisolithaceae</taxon>
        <taxon>Pisolithus</taxon>
    </lineage>
</organism>
<evidence type="ECO:0000313" key="3">
    <source>
        <dbReference type="Proteomes" id="UP000054018"/>
    </source>
</evidence>
<dbReference type="AlphaFoldDB" id="A0A0C9Z202"/>
<reference evidence="2 3" key="1">
    <citation type="submission" date="2014-04" db="EMBL/GenBank/DDBJ databases">
        <authorList>
            <consortium name="DOE Joint Genome Institute"/>
            <person name="Kuo A."/>
            <person name="Kohler A."/>
            <person name="Costa M.D."/>
            <person name="Nagy L.G."/>
            <person name="Floudas D."/>
            <person name="Copeland A."/>
            <person name="Barry K.W."/>
            <person name="Cichocki N."/>
            <person name="Veneault-Fourrey C."/>
            <person name="LaButti K."/>
            <person name="Lindquist E.A."/>
            <person name="Lipzen A."/>
            <person name="Lundell T."/>
            <person name="Morin E."/>
            <person name="Murat C."/>
            <person name="Sun H."/>
            <person name="Tunlid A."/>
            <person name="Henrissat B."/>
            <person name="Grigoriev I.V."/>
            <person name="Hibbett D.S."/>
            <person name="Martin F."/>
            <person name="Nordberg H.P."/>
            <person name="Cantor M.N."/>
            <person name="Hua S.X."/>
        </authorList>
    </citation>
    <scope>NUCLEOTIDE SEQUENCE [LARGE SCALE GENOMIC DNA]</scope>
    <source>
        <strain evidence="2 3">441</strain>
    </source>
</reference>
<accession>A0A0C9Z202</accession>
<reference evidence="3" key="2">
    <citation type="submission" date="2015-01" db="EMBL/GenBank/DDBJ databases">
        <title>Evolutionary Origins and Diversification of the Mycorrhizal Mutualists.</title>
        <authorList>
            <consortium name="DOE Joint Genome Institute"/>
            <consortium name="Mycorrhizal Genomics Consortium"/>
            <person name="Kohler A."/>
            <person name="Kuo A."/>
            <person name="Nagy L.G."/>
            <person name="Floudas D."/>
            <person name="Copeland A."/>
            <person name="Barry K.W."/>
            <person name="Cichocki N."/>
            <person name="Veneault-Fourrey C."/>
            <person name="LaButti K."/>
            <person name="Lindquist E.A."/>
            <person name="Lipzen A."/>
            <person name="Lundell T."/>
            <person name="Morin E."/>
            <person name="Murat C."/>
            <person name="Riley R."/>
            <person name="Ohm R."/>
            <person name="Sun H."/>
            <person name="Tunlid A."/>
            <person name="Henrissat B."/>
            <person name="Grigoriev I.V."/>
            <person name="Hibbett D.S."/>
            <person name="Martin F."/>
        </authorList>
    </citation>
    <scope>NUCLEOTIDE SEQUENCE [LARGE SCALE GENOMIC DNA]</scope>
    <source>
        <strain evidence="3">441</strain>
    </source>
</reference>
<gene>
    <name evidence="2" type="ORF">PISMIDRAFT_682382</name>
</gene>
<dbReference type="HOGENOM" id="CLU_2741022_0_0_1"/>
<sequence>MHDGGSTGRRGSFSLSGPDPKGSRSNGGMVELYGERRAEALNSQFATAREDNYGSLLDHPYNRLIVLLLST</sequence>
<dbReference type="Proteomes" id="UP000054018">
    <property type="component" value="Unassembled WGS sequence"/>
</dbReference>
<keyword evidence="3" id="KW-1185">Reference proteome</keyword>
<protein>
    <submittedName>
        <fullName evidence="2">Unplaced genomic scaffold scaffold_83, whole genome shotgun sequence</fullName>
    </submittedName>
</protein>
<name>A0A0C9Z202_9AGAM</name>
<feature type="region of interest" description="Disordered" evidence="1">
    <location>
        <begin position="1"/>
        <end position="31"/>
    </location>
</feature>